<accession>A0A0N4WXM9</accession>
<evidence type="ECO:0000313" key="2">
    <source>
        <dbReference type="Proteomes" id="UP000268014"/>
    </source>
</evidence>
<organism evidence="3">
    <name type="scientific">Haemonchus placei</name>
    <name type="common">Barber's pole worm</name>
    <dbReference type="NCBI Taxonomy" id="6290"/>
    <lineage>
        <taxon>Eukaryota</taxon>
        <taxon>Metazoa</taxon>
        <taxon>Ecdysozoa</taxon>
        <taxon>Nematoda</taxon>
        <taxon>Chromadorea</taxon>
        <taxon>Rhabditida</taxon>
        <taxon>Rhabditina</taxon>
        <taxon>Rhabditomorpha</taxon>
        <taxon>Strongyloidea</taxon>
        <taxon>Trichostrongylidae</taxon>
        <taxon>Haemonchus</taxon>
    </lineage>
</organism>
<dbReference type="WBParaSite" id="HPLM_0001658101-mRNA-1">
    <property type="protein sequence ID" value="HPLM_0001658101-mRNA-1"/>
    <property type="gene ID" value="HPLM_0001658101"/>
</dbReference>
<reference evidence="1 2" key="2">
    <citation type="submission" date="2018-11" db="EMBL/GenBank/DDBJ databases">
        <authorList>
            <consortium name="Pathogen Informatics"/>
        </authorList>
    </citation>
    <scope>NUCLEOTIDE SEQUENCE [LARGE SCALE GENOMIC DNA]</scope>
    <source>
        <strain evidence="1 2">MHpl1</strain>
    </source>
</reference>
<dbReference type="AlphaFoldDB" id="A0A0N4WXM9"/>
<evidence type="ECO:0000313" key="1">
    <source>
        <dbReference type="EMBL" id="VDO60639.1"/>
    </source>
</evidence>
<dbReference type="EMBL" id="UZAF01019485">
    <property type="protein sequence ID" value="VDO60639.1"/>
    <property type="molecule type" value="Genomic_DNA"/>
</dbReference>
<keyword evidence="2" id="KW-1185">Reference proteome</keyword>
<gene>
    <name evidence="1" type="ORF">HPLM_LOCUS16573</name>
</gene>
<sequence>MMLVRGRTIILCIVVTELCLEYSSTFIFAVDLRRFEQRTTNGTSGYGARFRRSDSSVIVRHLGDGQLDRSK</sequence>
<dbReference type="Proteomes" id="UP000268014">
    <property type="component" value="Unassembled WGS sequence"/>
</dbReference>
<protein>
    <submittedName>
        <fullName evidence="3">Secreted protein</fullName>
    </submittedName>
</protein>
<reference evidence="3" key="1">
    <citation type="submission" date="2017-02" db="UniProtKB">
        <authorList>
            <consortium name="WormBaseParasite"/>
        </authorList>
    </citation>
    <scope>IDENTIFICATION</scope>
</reference>
<name>A0A0N4WXM9_HAEPC</name>
<proteinExistence type="predicted"/>
<evidence type="ECO:0000313" key="3">
    <source>
        <dbReference type="WBParaSite" id="HPLM_0001658101-mRNA-1"/>
    </source>
</evidence>